<keyword evidence="3" id="KW-1185">Reference proteome</keyword>
<evidence type="ECO:0000256" key="1">
    <source>
        <dbReference type="SAM" id="MobiDB-lite"/>
    </source>
</evidence>
<sequence>MTDGFEVPTEAAAAYRRFQQSLAELATQTENLVARDFTPHEVRVDDDYLQKMASNPDASDELTRAAQLVRDGGLSWQDVIDGLVTMPAEIRELVAAGVSFALAVTPEQRRQAAAQADWDDDEDWGQPKSWLSNEW</sequence>
<evidence type="ECO:0000313" key="3">
    <source>
        <dbReference type="Proteomes" id="UP001152755"/>
    </source>
</evidence>
<gene>
    <name evidence="2" type="ORF">NVS88_11930</name>
</gene>
<comment type="caution">
    <text evidence="2">The sequence shown here is derived from an EMBL/GenBank/DDBJ whole genome shotgun (WGS) entry which is preliminary data.</text>
</comment>
<protein>
    <submittedName>
        <fullName evidence="2">Uncharacterized protein</fullName>
    </submittedName>
</protein>
<organism evidence="2 3">
    <name type="scientific">Speluncibacter jeojiensis</name>
    <dbReference type="NCBI Taxonomy" id="2710754"/>
    <lineage>
        <taxon>Bacteria</taxon>
        <taxon>Bacillati</taxon>
        <taxon>Actinomycetota</taxon>
        <taxon>Actinomycetes</taxon>
        <taxon>Mycobacteriales</taxon>
        <taxon>Speluncibacteraceae</taxon>
        <taxon>Speluncibacter</taxon>
    </lineage>
</organism>
<evidence type="ECO:0000313" key="2">
    <source>
        <dbReference type="EMBL" id="MDG3015256.1"/>
    </source>
</evidence>
<proteinExistence type="predicted"/>
<dbReference type="AlphaFoldDB" id="A0A9X4M6B4"/>
<feature type="region of interest" description="Disordered" evidence="1">
    <location>
        <begin position="110"/>
        <end position="135"/>
    </location>
</feature>
<dbReference type="RefSeq" id="WP_332519965.1">
    <property type="nucleotide sequence ID" value="NZ_JANRHA010000007.1"/>
</dbReference>
<accession>A0A9X4M6B4</accession>
<reference evidence="2" key="1">
    <citation type="submission" date="2022-08" db="EMBL/GenBank/DDBJ databases">
        <title>Genome analysis of Corynebacteriales strain.</title>
        <authorList>
            <person name="Lee S.D."/>
        </authorList>
    </citation>
    <scope>NUCLEOTIDE SEQUENCE</scope>
    <source>
        <strain evidence="2">D3-21</strain>
    </source>
</reference>
<dbReference type="Proteomes" id="UP001152755">
    <property type="component" value="Unassembled WGS sequence"/>
</dbReference>
<dbReference type="EMBL" id="JANRHA010000007">
    <property type="protein sequence ID" value="MDG3015256.1"/>
    <property type="molecule type" value="Genomic_DNA"/>
</dbReference>
<name>A0A9X4M6B4_9ACTN</name>